<proteinExistence type="predicted"/>
<evidence type="ECO:0000313" key="1">
    <source>
        <dbReference type="EMBL" id="MPN12175.1"/>
    </source>
</evidence>
<comment type="caution">
    <text evidence="1">The sequence shown here is derived from an EMBL/GenBank/DDBJ whole genome shotgun (WGS) entry which is preliminary data.</text>
</comment>
<protein>
    <submittedName>
        <fullName evidence="1">Uncharacterized protein</fullName>
    </submittedName>
</protein>
<organism evidence="1">
    <name type="scientific">bioreactor metagenome</name>
    <dbReference type="NCBI Taxonomy" id="1076179"/>
    <lineage>
        <taxon>unclassified sequences</taxon>
        <taxon>metagenomes</taxon>
        <taxon>ecological metagenomes</taxon>
    </lineage>
</organism>
<sequence length="230" mass="25492">MLPGLKQAAQSLAKTVVSFPGQAENQFGVGRNSVRGIPPFKLSKMVYIHVFSADEFKRFLVERLVRNRDTFIRTVEVQNLSGLKNRFVAVFGIGGSENTGIPGFFSHLYNQFSDVRVTRVYAEIGIGTIAIFNMVAGHPFEVFVHSFHRKIPYILGVTPLAKRAVIGASAIGFDNGVKGYIGVFFYQRVKNTGGIGGRIRVQIILVFRFVHKDTGLRPIGQVRDIFISAV</sequence>
<name>A0A645FCR3_9ZZZZ</name>
<reference evidence="1" key="1">
    <citation type="submission" date="2019-08" db="EMBL/GenBank/DDBJ databases">
        <authorList>
            <person name="Kucharzyk K."/>
            <person name="Murdoch R.W."/>
            <person name="Higgins S."/>
            <person name="Loffler F."/>
        </authorList>
    </citation>
    <scope>NUCLEOTIDE SEQUENCE</scope>
</reference>
<gene>
    <name evidence="1" type="ORF">SDC9_159487</name>
</gene>
<accession>A0A645FCR3</accession>
<dbReference type="EMBL" id="VSSQ01058468">
    <property type="protein sequence ID" value="MPN12175.1"/>
    <property type="molecule type" value="Genomic_DNA"/>
</dbReference>
<dbReference type="AlphaFoldDB" id="A0A645FCR3"/>